<organism evidence="1 2">
    <name type="scientific">Erwinia papayae</name>
    <dbReference type="NCBI Taxonomy" id="206499"/>
    <lineage>
        <taxon>Bacteria</taxon>
        <taxon>Pseudomonadati</taxon>
        <taxon>Pseudomonadota</taxon>
        <taxon>Gammaproteobacteria</taxon>
        <taxon>Enterobacterales</taxon>
        <taxon>Erwiniaceae</taxon>
        <taxon>Erwinia</taxon>
    </lineage>
</organism>
<dbReference type="EMBL" id="JBFKZN010000005">
    <property type="protein sequence ID" value="MEW5289808.1"/>
    <property type="molecule type" value="Genomic_DNA"/>
</dbReference>
<protein>
    <submittedName>
        <fullName evidence="1">Uncharacterized protein</fullName>
    </submittedName>
</protein>
<gene>
    <name evidence="1" type="ORF">ABW286_11535</name>
</gene>
<sequence>MIGRISTPTVSSDYRPHVDNLHQEKKVLINSKTNSFISVRNIDADFRVVGKELHLFREVKKNQLLANIVNVQFHKEQNERFSSLGVAVSANYNRLTTGKAKEHADVICNKHPMNQSDPSNQSERNNTLTQRGQEFISQLPDTPTGIDTTQYALGLLYGSDLKQGITDKVIRYQFEAISNIDSNMPVKNS</sequence>
<reference evidence="1 2" key="1">
    <citation type="submission" date="2024-07" db="EMBL/GenBank/DDBJ databases">
        <authorList>
            <person name="Dulla G.F.J."/>
            <person name="Delorm J.G."/>
        </authorList>
    </citation>
    <scope>NUCLEOTIDE SEQUENCE [LARGE SCALE GENOMIC DNA]</scope>
    <source>
        <strain evidence="1 2">JGD 233</strain>
    </source>
</reference>
<proteinExistence type="predicted"/>
<keyword evidence="2" id="KW-1185">Reference proteome</keyword>
<dbReference type="RefSeq" id="WP_367167544.1">
    <property type="nucleotide sequence ID" value="NZ_JBFKZN010000005.1"/>
</dbReference>
<evidence type="ECO:0000313" key="1">
    <source>
        <dbReference type="EMBL" id="MEW5289808.1"/>
    </source>
</evidence>
<name>A0ABV3N1W7_9GAMM</name>
<accession>A0ABV3N1W7</accession>
<evidence type="ECO:0000313" key="2">
    <source>
        <dbReference type="Proteomes" id="UP001554567"/>
    </source>
</evidence>
<dbReference type="Proteomes" id="UP001554567">
    <property type="component" value="Unassembled WGS sequence"/>
</dbReference>
<comment type="caution">
    <text evidence="1">The sequence shown here is derived from an EMBL/GenBank/DDBJ whole genome shotgun (WGS) entry which is preliminary data.</text>
</comment>